<protein>
    <submittedName>
        <fullName evidence="5">VRR-NUC domain protein</fullName>
    </submittedName>
</protein>
<evidence type="ECO:0000313" key="5">
    <source>
        <dbReference type="EMBL" id="EEW97373.1"/>
    </source>
</evidence>
<dbReference type="GO" id="GO:0004518">
    <property type="term" value="F:nuclease activity"/>
    <property type="evidence" value="ECO:0007669"/>
    <property type="project" value="UniProtKB-KW"/>
</dbReference>
<evidence type="ECO:0000259" key="4">
    <source>
        <dbReference type="SMART" id="SM00990"/>
    </source>
</evidence>
<keyword evidence="3" id="KW-0378">Hydrolase</keyword>
<feature type="domain" description="VRR-NUC" evidence="4">
    <location>
        <begin position="6"/>
        <end position="86"/>
    </location>
</feature>
<dbReference type="Pfam" id="PF08774">
    <property type="entry name" value="VRR_NUC"/>
    <property type="match status" value="1"/>
</dbReference>
<dbReference type="InterPro" id="IPR014883">
    <property type="entry name" value="VRR_NUC"/>
</dbReference>
<dbReference type="OrthoDB" id="6706702at2"/>
<keyword evidence="2" id="KW-0540">Nuclease</keyword>
<dbReference type="STRING" id="592028.GCWU000321_01366"/>
<dbReference type="eggNOG" id="ENOG5032Y88">
    <property type="taxonomic scope" value="Bacteria"/>
</dbReference>
<dbReference type="AlphaFoldDB" id="C9LP87"/>
<comment type="caution">
    <text evidence="5">The sequence shown here is derived from an EMBL/GenBank/DDBJ whole genome shotgun (WGS) entry which is preliminary data.</text>
</comment>
<dbReference type="EMBL" id="ACIM02000001">
    <property type="protein sequence ID" value="EEW97373.1"/>
    <property type="molecule type" value="Genomic_DNA"/>
</dbReference>
<evidence type="ECO:0000256" key="2">
    <source>
        <dbReference type="ARBA" id="ARBA00022722"/>
    </source>
</evidence>
<name>C9LP87_9FIRM</name>
<comment type="cofactor">
    <cofactor evidence="1">
        <name>Mg(2+)</name>
        <dbReference type="ChEBI" id="CHEBI:18420"/>
    </cofactor>
</comment>
<dbReference type="SMART" id="SM00990">
    <property type="entry name" value="VRR_NUC"/>
    <property type="match status" value="1"/>
</dbReference>
<dbReference type="GeneID" id="78277966"/>
<gene>
    <name evidence="5" type="ORF">GCWU000321_01366</name>
</gene>
<dbReference type="GO" id="GO:0016788">
    <property type="term" value="F:hydrolase activity, acting on ester bonds"/>
    <property type="evidence" value="ECO:0007669"/>
    <property type="project" value="InterPro"/>
</dbReference>
<dbReference type="GO" id="GO:0003676">
    <property type="term" value="F:nucleic acid binding"/>
    <property type="evidence" value="ECO:0007669"/>
    <property type="project" value="InterPro"/>
</dbReference>
<accession>C9LP87</accession>
<organism evidence="5 6">
    <name type="scientific">Dialister invisus DSM 15470</name>
    <dbReference type="NCBI Taxonomy" id="592028"/>
    <lineage>
        <taxon>Bacteria</taxon>
        <taxon>Bacillati</taxon>
        <taxon>Bacillota</taxon>
        <taxon>Negativicutes</taxon>
        <taxon>Veillonellales</taxon>
        <taxon>Veillonellaceae</taxon>
        <taxon>Dialister</taxon>
    </lineage>
</organism>
<dbReference type="Gene3D" id="3.40.1350.10">
    <property type="match status" value="1"/>
</dbReference>
<dbReference type="InterPro" id="IPR011856">
    <property type="entry name" value="tRNA_endonuc-like_dom_sf"/>
</dbReference>
<proteinExistence type="predicted"/>
<reference evidence="5" key="1">
    <citation type="submission" date="2009-09" db="EMBL/GenBank/DDBJ databases">
        <authorList>
            <person name="Weinstock G."/>
            <person name="Sodergren E."/>
            <person name="Clifton S."/>
            <person name="Fulton L."/>
            <person name="Fulton B."/>
            <person name="Courtney L."/>
            <person name="Fronick C."/>
            <person name="Harrison M."/>
            <person name="Strong C."/>
            <person name="Farmer C."/>
            <person name="Delahaunty K."/>
            <person name="Markovic C."/>
            <person name="Hall O."/>
            <person name="Minx P."/>
            <person name="Tomlinson C."/>
            <person name="Mitreva M."/>
            <person name="Nelson J."/>
            <person name="Hou S."/>
            <person name="Wollam A."/>
            <person name="Pepin K.H."/>
            <person name="Johnson M."/>
            <person name="Bhonagiri V."/>
            <person name="Nash W.E."/>
            <person name="Warren W."/>
            <person name="Chinwalla A."/>
            <person name="Mardis E.R."/>
            <person name="Wilson R.K."/>
        </authorList>
    </citation>
    <scope>NUCLEOTIDE SEQUENCE [LARGE SCALE GENOMIC DNA]</scope>
    <source>
        <strain evidence="5">DSM 15470</strain>
    </source>
</reference>
<dbReference type="Proteomes" id="UP000004736">
    <property type="component" value="Unassembled WGS sequence"/>
</dbReference>
<evidence type="ECO:0000256" key="3">
    <source>
        <dbReference type="ARBA" id="ARBA00022801"/>
    </source>
</evidence>
<sequence length="105" mass="11507">MQVVKHSERDAEKLLVSKIKKLGGRAYKFTSPGSAGVPDRIIILPGGYVEFVEMKSETGMLSVLQKICISHLRSLGCHVEVLYGAKDVDTYVTRVKKMIKNGGAV</sequence>
<evidence type="ECO:0000256" key="1">
    <source>
        <dbReference type="ARBA" id="ARBA00001946"/>
    </source>
</evidence>
<keyword evidence="6" id="KW-1185">Reference proteome</keyword>
<dbReference type="RefSeq" id="WP_007070306.1">
    <property type="nucleotide sequence ID" value="NZ_GG698602.1"/>
</dbReference>
<evidence type="ECO:0000313" key="6">
    <source>
        <dbReference type="Proteomes" id="UP000004736"/>
    </source>
</evidence>
<dbReference type="HOGENOM" id="CLU_161041_1_0_9"/>